<keyword evidence="2" id="KW-1185">Reference proteome</keyword>
<dbReference type="EMBL" id="WIXE01012092">
    <property type="protein sequence ID" value="KAK5976237.1"/>
    <property type="molecule type" value="Genomic_DNA"/>
</dbReference>
<organism evidence="1 2">
    <name type="scientific">Trichostrongylus colubriformis</name>
    <name type="common">Black scour worm</name>
    <dbReference type="NCBI Taxonomy" id="6319"/>
    <lineage>
        <taxon>Eukaryota</taxon>
        <taxon>Metazoa</taxon>
        <taxon>Ecdysozoa</taxon>
        <taxon>Nematoda</taxon>
        <taxon>Chromadorea</taxon>
        <taxon>Rhabditida</taxon>
        <taxon>Rhabditina</taxon>
        <taxon>Rhabditomorpha</taxon>
        <taxon>Strongyloidea</taxon>
        <taxon>Trichostrongylidae</taxon>
        <taxon>Trichostrongylus</taxon>
    </lineage>
</organism>
<dbReference type="Proteomes" id="UP001331761">
    <property type="component" value="Unassembled WGS sequence"/>
</dbReference>
<comment type="caution">
    <text evidence="1">The sequence shown here is derived from an EMBL/GenBank/DDBJ whole genome shotgun (WGS) entry which is preliminary data.</text>
</comment>
<evidence type="ECO:0000313" key="1">
    <source>
        <dbReference type="EMBL" id="KAK5976237.1"/>
    </source>
</evidence>
<name>A0AAN8FCK0_TRICO</name>
<protein>
    <submittedName>
        <fullName evidence="1">Uncharacterized protein</fullName>
    </submittedName>
</protein>
<accession>A0AAN8FCK0</accession>
<evidence type="ECO:0000313" key="2">
    <source>
        <dbReference type="Proteomes" id="UP001331761"/>
    </source>
</evidence>
<sequence>MLRECCGLDLSQELLWYLSEIHTHIPTGTVTTSALLDIIQNFPQFTTT</sequence>
<reference evidence="1 2" key="1">
    <citation type="submission" date="2019-10" db="EMBL/GenBank/DDBJ databases">
        <title>Assembly and Annotation for the nematode Trichostrongylus colubriformis.</title>
        <authorList>
            <person name="Martin J."/>
        </authorList>
    </citation>
    <scope>NUCLEOTIDE SEQUENCE [LARGE SCALE GENOMIC DNA]</scope>
    <source>
        <strain evidence="1">G859</strain>
        <tissue evidence="1">Whole worm</tissue>
    </source>
</reference>
<proteinExistence type="predicted"/>
<dbReference type="AlphaFoldDB" id="A0AAN8FCK0"/>
<gene>
    <name evidence="1" type="ORF">GCK32_022588</name>
</gene>